<comment type="similarity">
    <text evidence="1">Belongs to the short-chain dehydrogenases/reductases (SDR) family.</text>
</comment>
<evidence type="ECO:0000256" key="1">
    <source>
        <dbReference type="ARBA" id="ARBA00006484"/>
    </source>
</evidence>
<dbReference type="InterPro" id="IPR002347">
    <property type="entry name" value="SDR_fam"/>
</dbReference>
<proteinExistence type="inferred from homology"/>
<evidence type="ECO:0000256" key="2">
    <source>
        <dbReference type="ARBA" id="ARBA00023002"/>
    </source>
</evidence>
<protein>
    <submittedName>
        <fullName evidence="3">SDR family oxidoreductase</fullName>
    </submittedName>
</protein>
<dbReference type="SUPFAM" id="SSF51735">
    <property type="entry name" value="NAD(P)-binding Rossmann-fold domains"/>
    <property type="match status" value="1"/>
</dbReference>
<dbReference type="EMBL" id="BAAAPN010000037">
    <property type="protein sequence ID" value="GAA1756574.1"/>
    <property type="molecule type" value="Genomic_DNA"/>
</dbReference>
<accession>A0ABN2KHT5</accession>
<organism evidence="3 4">
    <name type="scientific">Nostocoides vanveenii</name>
    <dbReference type="NCBI Taxonomy" id="330835"/>
    <lineage>
        <taxon>Bacteria</taxon>
        <taxon>Bacillati</taxon>
        <taxon>Actinomycetota</taxon>
        <taxon>Actinomycetes</taxon>
        <taxon>Micrococcales</taxon>
        <taxon>Intrasporangiaceae</taxon>
        <taxon>Nostocoides</taxon>
    </lineage>
</organism>
<evidence type="ECO:0000313" key="4">
    <source>
        <dbReference type="Proteomes" id="UP001501475"/>
    </source>
</evidence>
<dbReference type="InterPro" id="IPR051122">
    <property type="entry name" value="SDR_DHRS6-like"/>
</dbReference>
<reference evidence="3 4" key="1">
    <citation type="journal article" date="2019" name="Int. J. Syst. Evol. Microbiol.">
        <title>The Global Catalogue of Microorganisms (GCM) 10K type strain sequencing project: providing services to taxonomists for standard genome sequencing and annotation.</title>
        <authorList>
            <consortium name="The Broad Institute Genomics Platform"/>
            <consortium name="The Broad Institute Genome Sequencing Center for Infectious Disease"/>
            <person name="Wu L."/>
            <person name="Ma J."/>
        </authorList>
    </citation>
    <scope>NUCLEOTIDE SEQUENCE [LARGE SCALE GENOMIC DNA]</scope>
    <source>
        <strain evidence="3 4">JCM 15591</strain>
    </source>
</reference>
<dbReference type="PANTHER" id="PTHR43477:SF1">
    <property type="entry name" value="DIHYDROANTICAPSIN 7-DEHYDROGENASE"/>
    <property type="match status" value="1"/>
</dbReference>
<dbReference type="Gene3D" id="3.40.50.720">
    <property type="entry name" value="NAD(P)-binding Rossmann-like Domain"/>
    <property type="match status" value="1"/>
</dbReference>
<keyword evidence="4" id="KW-1185">Reference proteome</keyword>
<dbReference type="RefSeq" id="WP_344064358.1">
    <property type="nucleotide sequence ID" value="NZ_BAAAPN010000037.1"/>
</dbReference>
<keyword evidence="2" id="KW-0560">Oxidoreductase</keyword>
<name>A0ABN2KHT5_9MICO</name>
<comment type="caution">
    <text evidence="3">The sequence shown here is derived from an EMBL/GenBank/DDBJ whole genome shotgun (WGS) entry which is preliminary data.</text>
</comment>
<evidence type="ECO:0000313" key="3">
    <source>
        <dbReference type="EMBL" id="GAA1756574.1"/>
    </source>
</evidence>
<dbReference type="InterPro" id="IPR036291">
    <property type="entry name" value="NAD(P)-bd_dom_sf"/>
</dbReference>
<sequence length="193" mass="19260">MGRIVVAGAAGASGQAVVRALRAAGHDVVAVTRDDADLADAGAVTAYANGVVAAGPVDGLVHLVGGWRGGGGVAGQSDADWDFLSTRVIDTLRHTSRAFFAALAAAGGRLVIVSTTGLDAPRASNANYLAAKGAAEAWTRALGHELGKAGGGAQVIRVMALYTDAELAANPGKDYGAWTHVDALGDQIAAVFA</sequence>
<dbReference type="PRINTS" id="PR00081">
    <property type="entry name" value="GDHRDH"/>
</dbReference>
<dbReference type="PANTHER" id="PTHR43477">
    <property type="entry name" value="DIHYDROANTICAPSIN 7-DEHYDROGENASE"/>
    <property type="match status" value="1"/>
</dbReference>
<dbReference type="Pfam" id="PF00106">
    <property type="entry name" value="adh_short"/>
    <property type="match status" value="1"/>
</dbReference>
<gene>
    <name evidence="3" type="ORF">GCM10009810_15230</name>
</gene>
<dbReference type="Proteomes" id="UP001501475">
    <property type="component" value="Unassembled WGS sequence"/>
</dbReference>